<feature type="region of interest" description="Disordered" evidence="1">
    <location>
        <begin position="1"/>
        <end position="56"/>
    </location>
</feature>
<gene>
    <name evidence="2" type="ORF">EZ313_09835</name>
</gene>
<name>A0A4Z0C5G0_9BURK</name>
<protein>
    <submittedName>
        <fullName evidence="2">DUF3108 domain-containing protein</fullName>
    </submittedName>
</protein>
<dbReference type="Proteomes" id="UP000298180">
    <property type="component" value="Unassembled WGS sequence"/>
</dbReference>
<dbReference type="EMBL" id="SMLM01000001">
    <property type="protein sequence ID" value="TFZ06896.1"/>
    <property type="molecule type" value="Genomic_DNA"/>
</dbReference>
<accession>A0A4Z0C5G0</accession>
<reference evidence="2 3" key="1">
    <citation type="submission" date="2019-03" db="EMBL/GenBank/DDBJ databases">
        <title>Ramlibacter henchirensis DSM 14656, whole genome shotgun sequence.</title>
        <authorList>
            <person name="Zhang X."/>
            <person name="Feng G."/>
            <person name="Zhu H."/>
        </authorList>
    </citation>
    <scope>NUCLEOTIDE SEQUENCE [LARGE SCALE GENOMIC DNA]</scope>
    <source>
        <strain evidence="2 3">DSM 14656</strain>
    </source>
</reference>
<dbReference type="InterPro" id="IPR021457">
    <property type="entry name" value="DUF3108"/>
</dbReference>
<dbReference type="AlphaFoldDB" id="A0A4Z0C5G0"/>
<organism evidence="2 3">
    <name type="scientific">Ramlibacter henchirensis</name>
    <dbReference type="NCBI Taxonomy" id="204072"/>
    <lineage>
        <taxon>Bacteria</taxon>
        <taxon>Pseudomonadati</taxon>
        <taxon>Pseudomonadota</taxon>
        <taxon>Betaproteobacteria</taxon>
        <taxon>Burkholderiales</taxon>
        <taxon>Comamonadaceae</taxon>
        <taxon>Ramlibacter</taxon>
    </lineage>
</organism>
<evidence type="ECO:0000313" key="3">
    <source>
        <dbReference type="Proteomes" id="UP000298180"/>
    </source>
</evidence>
<comment type="caution">
    <text evidence="2">The sequence shown here is derived from an EMBL/GenBank/DDBJ whole genome shotgun (WGS) entry which is preliminary data.</text>
</comment>
<evidence type="ECO:0000256" key="1">
    <source>
        <dbReference type="SAM" id="MobiDB-lite"/>
    </source>
</evidence>
<proteinExistence type="predicted"/>
<sequence length="272" mass="29828">MAEMQAPEERAQESPDAPPAKPRVERGTRPRALSPAASPRSDTKAQATPDAAARNAPLPPVAIPGMAHWHYTVAALHRGMLITGRAELAWWHDGAQYEASLRVDAPPLPARVQRSIGTLHPQGLAPLRFSDRLRSEEAAHFDRERGRVVFSSQAAASPLHPGAQDRLSVLLQLAALLPARPQGWSAGDTLVVQTATTREAQDWRFTVEGPENLSLPGGVTAALKVTREPQREWDPRLELWFVRGADYGLVRLRLTPPNGEWLDMQWSGTDKG</sequence>
<keyword evidence="3" id="KW-1185">Reference proteome</keyword>
<dbReference type="Pfam" id="PF11306">
    <property type="entry name" value="DUF3108"/>
    <property type="match status" value="1"/>
</dbReference>
<evidence type="ECO:0000313" key="2">
    <source>
        <dbReference type="EMBL" id="TFZ06896.1"/>
    </source>
</evidence>
<dbReference type="OrthoDB" id="8526020at2"/>
<dbReference type="RefSeq" id="WP_135262983.1">
    <property type="nucleotide sequence ID" value="NZ_SMLM01000001.1"/>
</dbReference>